<evidence type="ECO:0000313" key="4">
    <source>
        <dbReference type="EMBL" id="CUX81914.1"/>
    </source>
</evidence>
<keyword evidence="7" id="KW-1185">Reference proteome</keyword>
<evidence type="ECO:0000256" key="1">
    <source>
        <dbReference type="ARBA" id="ARBA00012528"/>
    </source>
</evidence>
<dbReference type="GO" id="GO:1902201">
    <property type="term" value="P:negative regulation of bacterial-type flagellum-dependent cell motility"/>
    <property type="evidence" value="ECO:0007669"/>
    <property type="project" value="TreeGrafter"/>
</dbReference>
<evidence type="ECO:0000313" key="6">
    <source>
        <dbReference type="Proteomes" id="UP000050413"/>
    </source>
</evidence>
<gene>
    <name evidence="4" type="ORF">Ga0058931_2052</name>
    <name evidence="5" type="ORF">HLUCCA05_03115</name>
</gene>
<evidence type="ECO:0000259" key="3">
    <source>
        <dbReference type="PROSITE" id="PS50887"/>
    </source>
</evidence>
<dbReference type="PATRIC" id="fig|1666912.4.peg.1778"/>
<comment type="catalytic activity">
    <reaction evidence="2">
        <text>2 GTP = 3',3'-c-di-GMP + 2 diphosphate</text>
        <dbReference type="Rhea" id="RHEA:24898"/>
        <dbReference type="ChEBI" id="CHEBI:33019"/>
        <dbReference type="ChEBI" id="CHEBI:37565"/>
        <dbReference type="ChEBI" id="CHEBI:58805"/>
        <dbReference type="EC" id="2.7.7.65"/>
    </reaction>
</comment>
<dbReference type="GO" id="GO:0052621">
    <property type="term" value="F:diguanylate cyclase activity"/>
    <property type="evidence" value="ECO:0007669"/>
    <property type="project" value="UniProtKB-EC"/>
</dbReference>
<dbReference type="Gene3D" id="3.30.70.270">
    <property type="match status" value="1"/>
</dbReference>
<dbReference type="STRING" id="1666912.Ga0058931_2052"/>
<dbReference type="Proteomes" id="UP000182045">
    <property type="component" value="Unassembled WGS sequence"/>
</dbReference>
<accession>A0A0P7YXL5</accession>
<evidence type="ECO:0000256" key="2">
    <source>
        <dbReference type="ARBA" id="ARBA00034247"/>
    </source>
</evidence>
<sequence length="290" mass="31499">MGLVMNVAAQNCHDLFPAAGAQPSEMFEADAPAPGHYDTIFYLVRQTIGARHVTIQLDGEPRPPADEHMACLEHPLVTQGRRFGMLRAYAEQFESGASHLLAGFAVLVAEQHALWSEAHLDVLTKALTRRAFMSDLGRAAATFQRSGRQCSLIMFDLDHFKAVNDVHGHAAGDAVLRGVAHVVQAELRRCDILGRLGGEEFGVLVTADHLTALDIAERLRAVIEATVVRDYPQIDFTASLGVASMDAQTDTRDALIALADARLYAAKEGGRNRVQGAEEMMRAFALQAAE</sequence>
<dbReference type="SMART" id="SM00267">
    <property type="entry name" value="GGDEF"/>
    <property type="match status" value="1"/>
</dbReference>
<dbReference type="InterPro" id="IPR029787">
    <property type="entry name" value="Nucleotide_cyclase"/>
</dbReference>
<dbReference type="OrthoDB" id="9812260at2"/>
<reference evidence="5 6" key="1">
    <citation type="submission" date="2015-09" db="EMBL/GenBank/DDBJ databases">
        <title>Identification and resolution of microdiversity through metagenomic sequencing of parallel consortia.</title>
        <authorList>
            <person name="Nelson W.C."/>
            <person name="Romine M.F."/>
            <person name="Lindemann S.R."/>
        </authorList>
    </citation>
    <scope>NUCLEOTIDE SEQUENCE [LARGE SCALE GENOMIC DNA]</scope>
    <source>
        <strain evidence="5">HL-91</strain>
    </source>
</reference>
<dbReference type="InterPro" id="IPR050469">
    <property type="entry name" value="Diguanylate_Cyclase"/>
</dbReference>
<dbReference type="InterPro" id="IPR043128">
    <property type="entry name" value="Rev_trsase/Diguanyl_cyclase"/>
</dbReference>
<dbReference type="SUPFAM" id="SSF55073">
    <property type="entry name" value="Nucleotide cyclase"/>
    <property type="match status" value="1"/>
</dbReference>
<comment type="caution">
    <text evidence="5">The sequence shown here is derived from an EMBL/GenBank/DDBJ whole genome shotgun (WGS) entry which is preliminary data.</text>
</comment>
<protein>
    <recommendedName>
        <fullName evidence="1">diguanylate cyclase</fullName>
        <ecNumber evidence="1">2.7.7.65</ecNumber>
    </recommendedName>
</protein>
<organism evidence="5 6">
    <name type="scientific">Roseibaca calidilacus</name>
    <dbReference type="NCBI Taxonomy" id="1666912"/>
    <lineage>
        <taxon>Bacteria</taxon>
        <taxon>Pseudomonadati</taxon>
        <taxon>Pseudomonadota</taxon>
        <taxon>Alphaproteobacteria</taxon>
        <taxon>Rhodobacterales</taxon>
        <taxon>Paracoccaceae</taxon>
        <taxon>Roseinatronobacter</taxon>
    </lineage>
</organism>
<dbReference type="Pfam" id="PF00990">
    <property type="entry name" value="GGDEF"/>
    <property type="match status" value="1"/>
</dbReference>
<feature type="domain" description="GGDEF" evidence="3">
    <location>
        <begin position="148"/>
        <end position="279"/>
    </location>
</feature>
<evidence type="ECO:0000313" key="5">
    <source>
        <dbReference type="EMBL" id="KPP95669.1"/>
    </source>
</evidence>
<dbReference type="EMBL" id="LJSG01000002">
    <property type="protein sequence ID" value="KPP95669.1"/>
    <property type="molecule type" value="Genomic_DNA"/>
</dbReference>
<dbReference type="NCBIfam" id="TIGR00254">
    <property type="entry name" value="GGDEF"/>
    <property type="match status" value="1"/>
</dbReference>
<dbReference type="AlphaFoldDB" id="A0A0P7YXL5"/>
<dbReference type="PROSITE" id="PS50887">
    <property type="entry name" value="GGDEF"/>
    <property type="match status" value="1"/>
</dbReference>
<dbReference type="GO" id="GO:0043709">
    <property type="term" value="P:cell adhesion involved in single-species biofilm formation"/>
    <property type="evidence" value="ECO:0007669"/>
    <property type="project" value="TreeGrafter"/>
</dbReference>
<dbReference type="EC" id="2.7.7.65" evidence="1"/>
<dbReference type="PANTHER" id="PTHR45138:SF9">
    <property type="entry name" value="DIGUANYLATE CYCLASE DGCM-RELATED"/>
    <property type="match status" value="1"/>
</dbReference>
<reference evidence="4 7" key="2">
    <citation type="submission" date="2016-01" db="EMBL/GenBank/DDBJ databases">
        <authorList>
            <person name="Varghese N."/>
        </authorList>
    </citation>
    <scope>NUCLEOTIDE SEQUENCE [LARGE SCALE GENOMIC DNA]</scope>
    <source>
        <strain evidence="4 7">HL-91</strain>
    </source>
</reference>
<dbReference type="PANTHER" id="PTHR45138">
    <property type="entry name" value="REGULATORY COMPONENTS OF SENSORY TRANSDUCTION SYSTEM"/>
    <property type="match status" value="1"/>
</dbReference>
<dbReference type="CDD" id="cd01949">
    <property type="entry name" value="GGDEF"/>
    <property type="match status" value="1"/>
</dbReference>
<dbReference type="EMBL" id="FBYC01000004">
    <property type="protein sequence ID" value="CUX81914.1"/>
    <property type="molecule type" value="Genomic_DNA"/>
</dbReference>
<evidence type="ECO:0000313" key="7">
    <source>
        <dbReference type="Proteomes" id="UP000182045"/>
    </source>
</evidence>
<dbReference type="Proteomes" id="UP000050413">
    <property type="component" value="Unassembled WGS sequence"/>
</dbReference>
<proteinExistence type="predicted"/>
<name>A0A0P7YXL5_9RHOB</name>
<dbReference type="InterPro" id="IPR000160">
    <property type="entry name" value="GGDEF_dom"/>
</dbReference>
<dbReference type="GO" id="GO:0005886">
    <property type="term" value="C:plasma membrane"/>
    <property type="evidence" value="ECO:0007669"/>
    <property type="project" value="TreeGrafter"/>
</dbReference>
<dbReference type="FunFam" id="3.30.70.270:FF:000001">
    <property type="entry name" value="Diguanylate cyclase domain protein"/>
    <property type="match status" value="1"/>
</dbReference>